<comment type="similarity">
    <text evidence="1 6">Belongs to the acylphosphatase family.</text>
</comment>
<evidence type="ECO:0000256" key="2">
    <source>
        <dbReference type="ARBA" id="ARBA00022801"/>
    </source>
</evidence>
<dbReference type="PROSITE" id="PS00150">
    <property type="entry name" value="ACYLPHOSPHATASE_1"/>
    <property type="match status" value="1"/>
</dbReference>
<keyword evidence="2 4" id="KW-0378">Hydrolase</keyword>
<dbReference type="SUPFAM" id="SSF54975">
    <property type="entry name" value="Acylphosphatase/BLUF domain-like"/>
    <property type="match status" value="1"/>
</dbReference>
<name>A0A8C5A9I8_GADMO</name>
<dbReference type="InterPro" id="IPR017968">
    <property type="entry name" value="Acylphosphatase_CS"/>
</dbReference>
<evidence type="ECO:0000313" key="10">
    <source>
        <dbReference type="Proteomes" id="UP000694546"/>
    </source>
</evidence>
<feature type="domain" description="Acylphosphatase-like" evidence="8">
    <location>
        <begin position="34"/>
        <end position="90"/>
    </location>
</feature>
<evidence type="ECO:0000256" key="5">
    <source>
        <dbReference type="RuleBase" id="RU000553"/>
    </source>
</evidence>
<evidence type="ECO:0000256" key="4">
    <source>
        <dbReference type="PROSITE-ProRule" id="PRU00520"/>
    </source>
</evidence>
<dbReference type="PRINTS" id="PR00112">
    <property type="entry name" value="ACYLPHPHTASE"/>
</dbReference>
<reference evidence="9" key="1">
    <citation type="submission" date="2025-08" db="UniProtKB">
        <authorList>
            <consortium name="Ensembl"/>
        </authorList>
    </citation>
    <scope>IDENTIFICATION</scope>
</reference>
<reference evidence="9" key="2">
    <citation type="submission" date="2025-09" db="UniProtKB">
        <authorList>
            <consortium name="Ensembl"/>
        </authorList>
    </citation>
    <scope>IDENTIFICATION</scope>
</reference>
<feature type="region of interest" description="Disordered" evidence="7">
    <location>
        <begin position="73"/>
        <end position="124"/>
    </location>
</feature>
<feature type="active site" evidence="4">
    <location>
        <position position="67"/>
    </location>
</feature>
<dbReference type="InterPro" id="IPR036046">
    <property type="entry name" value="Acylphosphatase-like_dom_sf"/>
</dbReference>
<protein>
    <recommendedName>
        <fullName evidence="4 5">Acylphosphatase</fullName>
        <ecNumber evidence="4 5">3.6.1.7</ecNumber>
    </recommendedName>
</protein>
<dbReference type="AlphaFoldDB" id="A0A8C5A9I8"/>
<dbReference type="Gene3D" id="3.30.70.100">
    <property type="match status" value="1"/>
</dbReference>
<dbReference type="GO" id="GO:0003998">
    <property type="term" value="F:acylphosphatase activity"/>
    <property type="evidence" value="ECO:0007669"/>
    <property type="project" value="UniProtKB-EC"/>
</dbReference>
<evidence type="ECO:0000256" key="7">
    <source>
        <dbReference type="SAM" id="MobiDB-lite"/>
    </source>
</evidence>
<evidence type="ECO:0000256" key="3">
    <source>
        <dbReference type="ARBA" id="ARBA00047645"/>
    </source>
</evidence>
<proteinExistence type="inferred from homology"/>
<evidence type="ECO:0000259" key="8">
    <source>
        <dbReference type="PROSITE" id="PS51160"/>
    </source>
</evidence>
<organism evidence="9 10">
    <name type="scientific">Gadus morhua</name>
    <name type="common">Atlantic cod</name>
    <dbReference type="NCBI Taxonomy" id="8049"/>
    <lineage>
        <taxon>Eukaryota</taxon>
        <taxon>Metazoa</taxon>
        <taxon>Chordata</taxon>
        <taxon>Craniata</taxon>
        <taxon>Vertebrata</taxon>
        <taxon>Euteleostomi</taxon>
        <taxon>Actinopterygii</taxon>
        <taxon>Neopterygii</taxon>
        <taxon>Teleostei</taxon>
        <taxon>Neoteleostei</taxon>
        <taxon>Acanthomorphata</taxon>
        <taxon>Zeiogadaria</taxon>
        <taxon>Gadariae</taxon>
        <taxon>Gadiformes</taxon>
        <taxon>Gadoidei</taxon>
        <taxon>Gadidae</taxon>
        <taxon>Gadus</taxon>
    </lineage>
</organism>
<dbReference type="PANTHER" id="PTHR10029">
    <property type="entry name" value="ACYLPHOSPHATASE"/>
    <property type="match status" value="1"/>
</dbReference>
<dbReference type="PANTHER" id="PTHR10029:SF21">
    <property type="entry name" value="ACYLPHOSPHATASE-1"/>
    <property type="match status" value="1"/>
</dbReference>
<dbReference type="Ensembl" id="ENSGMOT00000039923.1">
    <property type="protein sequence ID" value="ENSGMOP00000028597.1"/>
    <property type="gene ID" value="ENSGMOG00000024862.1"/>
</dbReference>
<dbReference type="Pfam" id="PF00708">
    <property type="entry name" value="Acylphosphatase"/>
    <property type="match status" value="1"/>
</dbReference>
<dbReference type="InterPro" id="IPR001792">
    <property type="entry name" value="Acylphosphatase-like_dom"/>
</dbReference>
<evidence type="ECO:0000256" key="6">
    <source>
        <dbReference type="RuleBase" id="RU004168"/>
    </source>
</evidence>
<sequence length="124" mass="13507">LKPYPLGKINLRCCFPRFTLRLNVHTMSCEDLLSVDYEVFGRVQGVFFRKFTQAEAKKLGLVGWVRNTEAGTVEGQLQGPGSKVAEMQTAPEQRGRGGDMRRGADGHEGVQGSGGGQRVRDGPG</sequence>
<feature type="compositionally biased region" description="Basic and acidic residues" evidence="7">
    <location>
        <begin position="93"/>
        <end position="108"/>
    </location>
</feature>
<feature type="active site" evidence="4">
    <location>
        <position position="49"/>
    </location>
</feature>
<dbReference type="GeneTree" id="ENSGT00390000011103"/>
<evidence type="ECO:0000313" key="9">
    <source>
        <dbReference type="Ensembl" id="ENSGMOP00000028597.1"/>
    </source>
</evidence>
<gene>
    <name evidence="9" type="primary">acyp1</name>
</gene>
<dbReference type="PROSITE" id="PS00151">
    <property type="entry name" value="ACYLPHOSPHATASE_2"/>
    <property type="match status" value="1"/>
</dbReference>
<dbReference type="InterPro" id="IPR020456">
    <property type="entry name" value="Acylphosphatase"/>
</dbReference>
<accession>A0A8C5A9I8</accession>
<comment type="catalytic activity">
    <reaction evidence="3 4 5">
        <text>an acyl phosphate + H2O = a carboxylate + phosphate + H(+)</text>
        <dbReference type="Rhea" id="RHEA:14965"/>
        <dbReference type="ChEBI" id="CHEBI:15377"/>
        <dbReference type="ChEBI" id="CHEBI:15378"/>
        <dbReference type="ChEBI" id="CHEBI:29067"/>
        <dbReference type="ChEBI" id="CHEBI:43474"/>
        <dbReference type="ChEBI" id="CHEBI:59918"/>
        <dbReference type="EC" id="3.6.1.7"/>
    </reaction>
</comment>
<dbReference type="Proteomes" id="UP000694546">
    <property type="component" value="Chromosome 5"/>
</dbReference>
<keyword evidence="10" id="KW-1185">Reference proteome</keyword>
<dbReference type="PROSITE" id="PS51160">
    <property type="entry name" value="ACYLPHOSPHATASE_3"/>
    <property type="match status" value="1"/>
</dbReference>
<evidence type="ECO:0000256" key="1">
    <source>
        <dbReference type="ARBA" id="ARBA00005614"/>
    </source>
</evidence>
<dbReference type="EC" id="3.6.1.7" evidence="4 5"/>